<dbReference type="Proteomes" id="UP000254161">
    <property type="component" value="Unassembled WGS sequence"/>
</dbReference>
<keyword evidence="1" id="KW-0378">Hydrolase</keyword>
<dbReference type="PANTHER" id="PTHR19288:SF46">
    <property type="entry name" value="HALOACID DEHALOGENASE-LIKE HYDROLASE DOMAIN-CONTAINING PROTEIN 2"/>
    <property type="match status" value="1"/>
</dbReference>
<organism evidence="1 2">
    <name type="scientific">Campylobacter upsaliensis</name>
    <dbReference type="NCBI Taxonomy" id="28080"/>
    <lineage>
        <taxon>Bacteria</taxon>
        <taxon>Pseudomonadati</taxon>
        <taxon>Campylobacterota</taxon>
        <taxon>Epsilonproteobacteria</taxon>
        <taxon>Campylobacterales</taxon>
        <taxon>Campylobacteraceae</taxon>
        <taxon>Campylobacter</taxon>
    </lineage>
</organism>
<dbReference type="Gene3D" id="3.40.50.1000">
    <property type="entry name" value="HAD superfamily/HAD-like"/>
    <property type="match status" value="2"/>
</dbReference>
<dbReference type="Pfam" id="PF13344">
    <property type="entry name" value="Hydrolase_6"/>
    <property type="match status" value="1"/>
</dbReference>
<dbReference type="EMBL" id="UFUZ01000001">
    <property type="protein sequence ID" value="SUX26394.1"/>
    <property type="molecule type" value="Genomic_DNA"/>
</dbReference>
<proteinExistence type="predicted"/>
<dbReference type="RefSeq" id="WP_115629459.1">
    <property type="nucleotide sequence ID" value="NZ_JANKIU010000053.1"/>
</dbReference>
<evidence type="ECO:0000313" key="2">
    <source>
        <dbReference type="Proteomes" id="UP000254161"/>
    </source>
</evidence>
<dbReference type="AlphaFoldDB" id="A0A381EH89"/>
<name>A0A381EH89_CAMUP</name>
<dbReference type="GO" id="GO:0005737">
    <property type="term" value="C:cytoplasm"/>
    <property type="evidence" value="ECO:0007669"/>
    <property type="project" value="TreeGrafter"/>
</dbReference>
<dbReference type="InterPro" id="IPR023214">
    <property type="entry name" value="HAD_sf"/>
</dbReference>
<protein>
    <submittedName>
        <fullName evidence="1">HAD family hydrolase</fullName>
    </submittedName>
</protein>
<sequence>MLFLDVQGTLISDKDKSLIAGAKELLSLLNRKNIPYVIITNNTKNLNFLENLRQKGLEIKDGAYLDPFCVLNSYLKPCKVAAFGADEFIKSLCDLGFYLDFERAEAVLVASYDDFKFKDFAKMIELAQKSVKFIAMHETSLYKKDGFLYPGVGSVMAMLKNATNLSYEVVGKPSKAFYKEALRLINLQKNGLKFSDITIISDDFKGDLLKAYTLKMRPILVLSGKIKSLEGLDSEILSGVYESVLEFKEEFLCQI</sequence>
<gene>
    <name evidence="1" type="primary">nagD</name>
    <name evidence="1" type="ORF">NCTC12264_00619</name>
</gene>
<dbReference type="SUPFAM" id="SSF56784">
    <property type="entry name" value="HAD-like"/>
    <property type="match status" value="1"/>
</dbReference>
<dbReference type="PANTHER" id="PTHR19288">
    <property type="entry name" value="4-NITROPHENYLPHOSPHATASE-RELATED"/>
    <property type="match status" value="1"/>
</dbReference>
<dbReference type="NCBIfam" id="TIGR01460">
    <property type="entry name" value="HAD-SF-IIA"/>
    <property type="match status" value="1"/>
</dbReference>
<evidence type="ECO:0000313" key="1">
    <source>
        <dbReference type="EMBL" id="SUX26394.1"/>
    </source>
</evidence>
<dbReference type="InterPro" id="IPR036412">
    <property type="entry name" value="HAD-like_sf"/>
</dbReference>
<reference evidence="1 2" key="1">
    <citation type="submission" date="2018-06" db="EMBL/GenBank/DDBJ databases">
        <authorList>
            <consortium name="Pathogen Informatics"/>
            <person name="Doyle S."/>
        </authorList>
    </citation>
    <scope>NUCLEOTIDE SEQUENCE [LARGE SCALE GENOMIC DNA]</scope>
    <source>
        <strain evidence="1 2">NCTC12264</strain>
    </source>
</reference>
<dbReference type="Pfam" id="PF13242">
    <property type="entry name" value="Hydrolase_like"/>
    <property type="match status" value="1"/>
</dbReference>
<dbReference type="InterPro" id="IPR006357">
    <property type="entry name" value="HAD-SF_hydro_IIA"/>
</dbReference>
<dbReference type="GO" id="GO:0016791">
    <property type="term" value="F:phosphatase activity"/>
    <property type="evidence" value="ECO:0007669"/>
    <property type="project" value="TreeGrafter"/>
</dbReference>
<accession>A0A381EH89</accession>